<dbReference type="InterPro" id="IPR020841">
    <property type="entry name" value="PKS_Beta-ketoAc_synthase_dom"/>
</dbReference>
<dbReference type="Pfam" id="PF00109">
    <property type="entry name" value="ketoacyl-synt"/>
    <property type="match status" value="1"/>
</dbReference>
<proteinExistence type="inferred from homology"/>
<dbReference type="PANTHER" id="PTHR11712">
    <property type="entry name" value="POLYKETIDE SYNTHASE-RELATED"/>
    <property type="match status" value="1"/>
</dbReference>
<dbReference type="InterPro" id="IPR000794">
    <property type="entry name" value="Beta-ketoacyl_synthase"/>
</dbReference>
<dbReference type="InterPro" id="IPR016039">
    <property type="entry name" value="Thiolase-like"/>
</dbReference>
<organism evidence="5 6">
    <name type="scientific">Salininema proteolyticum</name>
    <dbReference type="NCBI Taxonomy" id="1607685"/>
    <lineage>
        <taxon>Bacteria</taxon>
        <taxon>Bacillati</taxon>
        <taxon>Actinomycetota</taxon>
        <taxon>Actinomycetes</taxon>
        <taxon>Glycomycetales</taxon>
        <taxon>Glycomycetaceae</taxon>
        <taxon>Salininema</taxon>
    </lineage>
</organism>
<comment type="caution">
    <text evidence="5">The sequence shown here is derived from an EMBL/GenBank/DDBJ whole genome shotgun (WGS) entry which is preliminary data.</text>
</comment>
<dbReference type="Gene3D" id="3.40.47.10">
    <property type="match status" value="1"/>
</dbReference>
<evidence type="ECO:0000256" key="3">
    <source>
        <dbReference type="RuleBase" id="RU003694"/>
    </source>
</evidence>
<evidence type="ECO:0000313" key="6">
    <source>
        <dbReference type="Proteomes" id="UP001595823"/>
    </source>
</evidence>
<gene>
    <name evidence="5" type="ORF">ACFPET_17060</name>
</gene>
<evidence type="ECO:0000313" key="5">
    <source>
        <dbReference type="EMBL" id="MFC4336914.1"/>
    </source>
</evidence>
<dbReference type="InterPro" id="IPR014031">
    <property type="entry name" value="Ketoacyl_synth_C"/>
</dbReference>
<dbReference type="EMBL" id="JBHSDK010000024">
    <property type="protein sequence ID" value="MFC4336914.1"/>
    <property type="molecule type" value="Genomic_DNA"/>
</dbReference>
<keyword evidence="6" id="KW-1185">Reference proteome</keyword>
<dbReference type="SMART" id="SM00825">
    <property type="entry name" value="PKS_KS"/>
    <property type="match status" value="1"/>
</dbReference>
<dbReference type="PANTHER" id="PTHR11712:SF336">
    <property type="entry name" value="3-OXOACYL-[ACYL-CARRIER-PROTEIN] SYNTHASE, MITOCHONDRIAL"/>
    <property type="match status" value="1"/>
</dbReference>
<evidence type="ECO:0000259" key="4">
    <source>
        <dbReference type="PROSITE" id="PS52004"/>
    </source>
</evidence>
<evidence type="ECO:0000256" key="1">
    <source>
        <dbReference type="ARBA" id="ARBA00008467"/>
    </source>
</evidence>
<dbReference type="RefSeq" id="WP_380623335.1">
    <property type="nucleotide sequence ID" value="NZ_JBHSDK010000024.1"/>
</dbReference>
<sequence length="352" mass="36639">MTDDLRPALTGISVDLPGGGDLDRLWTAASTPLNGDLDFTRQKTAALERVVDDALSRARLDHDPDSPPTVLLCTQAAIPDTGTSPFFQGPPAGGLDTRLGRLPVMALSHACATGGFAIDLASSLIRADPGRPVVVAGASLPDPGETLSMEAVGALTGDRVRPFDRRRSGIAIGRGAAALSLEAVSSARARRAPVRAVIGGSAVRAARGKTDTDQACARSVIDEALAGARTVDAVCAHATGTVVGDRAEFEVLRSYAADHRRDGLPVYSVKGAVGHLLHTSALVGAAHAVLALERSAIPATEGCDEPFANDPHLRVTTAEEQRPLRRLLVNAFGFGGNYASFTVERPDLLENP</sequence>
<feature type="domain" description="Ketosynthase family 3 (KS3)" evidence="4">
    <location>
        <begin position="1"/>
        <end position="345"/>
    </location>
</feature>
<evidence type="ECO:0000256" key="2">
    <source>
        <dbReference type="ARBA" id="ARBA00022679"/>
    </source>
</evidence>
<accession>A0ABV8U1C5</accession>
<keyword evidence="2 3" id="KW-0808">Transferase</keyword>
<comment type="similarity">
    <text evidence="1 3">Belongs to the thiolase-like superfamily. Beta-ketoacyl-ACP synthases family.</text>
</comment>
<reference evidence="6" key="1">
    <citation type="journal article" date="2019" name="Int. J. Syst. Evol. Microbiol.">
        <title>The Global Catalogue of Microorganisms (GCM) 10K type strain sequencing project: providing services to taxonomists for standard genome sequencing and annotation.</title>
        <authorList>
            <consortium name="The Broad Institute Genomics Platform"/>
            <consortium name="The Broad Institute Genome Sequencing Center for Infectious Disease"/>
            <person name="Wu L."/>
            <person name="Ma J."/>
        </authorList>
    </citation>
    <scope>NUCLEOTIDE SEQUENCE [LARGE SCALE GENOMIC DNA]</scope>
    <source>
        <strain evidence="6">IBRC-M 10908</strain>
    </source>
</reference>
<name>A0ABV8U1C5_9ACTN</name>
<dbReference type="Pfam" id="PF02801">
    <property type="entry name" value="Ketoacyl-synt_C"/>
    <property type="match status" value="1"/>
</dbReference>
<dbReference type="InterPro" id="IPR014030">
    <property type="entry name" value="Ketoacyl_synth_N"/>
</dbReference>
<protein>
    <submittedName>
        <fullName evidence="5">Beta-ketoacyl synthase N-terminal-like domain-containing protein</fullName>
    </submittedName>
</protein>
<dbReference type="SUPFAM" id="SSF53901">
    <property type="entry name" value="Thiolase-like"/>
    <property type="match status" value="2"/>
</dbReference>
<dbReference type="Proteomes" id="UP001595823">
    <property type="component" value="Unassembled WGS sequence"/>
</dbReference>
<dbReference type="PROSITE" id="PS52004">
    <property type="entry name" value="KS3_2"/>
    <property type="match status" value="1"/>
</dbReference>